<sequence>MFVGGAERNIRFAASIVDACADATTYALRCTSGPAMISPGICGANAEQITVTTNPTFFRVSSAAVTRTMGNDLSATVQGTCRLAETTEAVCAWTVGASVDKTSTITSSTTTYLGTNVYRHDVAITAGAEKTVSPTACAAPIQGSGAAEGMKRVGVWGLVGAMGLVVVMGM</sequence>
<organism evidence="1 2">
    <name type="scientific">Schizothecium vesticola</name>
    <dbReference type="NCBI Taxonomy" id="314040"/>
    <lineage>
        <taxon>Eukaryota</taxon>
        <taxon>Fungi</taxon>
        <taxon>Dikarya</taxon>
        <taxon>Ascomycota</taxon>
        <taxon>Pezizomycotina</taxon>
        <taxon>Sordariomycetes</taxon>
        <taxon>Sordariomycetidae</taxon>
        <taxon>Sordariales</taxon>
        <taxon>Schizotheciaceae</taxon>
        <taxon>Schizothecium</taxon>
    </lineage>
</organism>
<keyword evidence="2" id="KW-1185">Reference proteome</keyword>
<comment type="caution">
    <text evidence="1">The sequence shown here is derived from an EMBL/GenBank/DDBJ whole genome shotgun (WGS) entry which is preliminary data.</text>
</comment>
<gene>
    <name evidence="1" type="ORF">B0T18DRAFT_335199</name>
</gene>
<protein>
    <submittedName>
        <fullName evidence="1">Uncharacterized protein</fullName>
    </submittedName>
</protein>
<dbReference type="EMBL" id="JAUKUD010000007">
    <property type="protein sequence ID" value="KAK0738018.1"/>
    <property type="molecule type" value="Genomic_DNA"/>
</dbReference>
<reference evidence="1" key="1">
    <citation type="submission" date="2023-06" db="EMBL/GenBank/DDBJ databases">
        <title>Genome-scale phylogeny and comparative genomics of the fungal order Sordariales.</title>
        <authorList>
            <consortium name="Lawrence Berkeley National Laboratory"/>
            <person name="Hensen N."/>
            <person name="Bonometti L."/>
            <person name="Westerberg I."/>
            <person name="Brannstrom I.O."/>
            <person name="Guillou S."/>
            <person name="Cros-Aarteil S."/>
            <person name="Calhoun S."/>
            <person name="Haridas S."/>
            <person name="Kuo A."/>
            <person name="Mondo S."/>
            <person name="Pangilinan J."/>
            <person name="Riley R."/>
            <person name="LaButti K."/>
            <person name="Andreopoulos B."/>
            <person name="Lipzen A."/>
            <person name="Chen C."/>
            <person name="Yanf M."/>
            <person name="Daum C."/>
            <person name="Ng V."/>
            <person name="Clum A."/>
            <person name="Steindorff A."/>
            <person name="Ohm R."/>
            <person name="Martin F."/>
            <person name="Silar P."/>
            <person name="Natvig D."/>
            <person name="Lalanne C."/>
            <person name="Gautier V."/>
            <person name="Ament-velasquez S.L."/>
            <person name="Kruys A."/>
            <person name="Hutchinson M.I."/>
            <person name="Powell A.J."/>
            <person name="Barry K."/>
            <person name="Miller A.N."/>
            <person name="Grigoriev I.V."/>
            <person name="Debuchy R."/>
            <person name="Gladieux P."/>
            <person name="Thoren M.H."/>
            <person name="Johannesson H."/>
        </authorList>
    </citation>
    <scope>NUCLEOTIDE SEQUENCE</scope>
    <source>
        <strain evidence="1">SMH3187-1</strain>
    </source>
</reference>
<evidence type="ECO:0000313" key="1">
    <source>
        <dbReference type="EMBL" id="KAK0738018.1"/>
    </source>
</evidence>
<evidence type="ECO:0000313" key="2">
    <source>
        <dbReference type="Proteomes" id="UP001172155"/>
    </source>
</evidence>
<dbReference type="AlphaFoldDB" id="A0AA40EIG5"/>
<accession>A0AA40EIG5</accession>
<name>A0AA40EIG5_9PEZI</name>
<dbReference type="Proteomes" id="UP001172155">
    <property type="component" value="Unassembled WGS sequence"/>
</dbReference>
<proteinExistence type="predicted"/>